<keyword evidence="5" id="KW-0732">Signal</keyword>
<comment type="caution">
    <text evidence="6">The sequence shown here is derived from an EMBL/GenBank/DDBJ whole genome shotgun (WGS) entry which is preliminary data.</text>
</comment>
<evidence type="ECO:0000256" key="3">
    <source>
        <dbReference type="PROSITE-ProRule" id="PRU00023"/>
    </source>
</evidence>
<keyword evidence="2 3" id="KW-0040">ANK repeat</keyword>
<dbReference type="InterPro" id="IPR036770">
    <property type="entry name" value="Ankyrin_rpt-contain_sf"/>
</dbReference>
<dbReference type="SUPFAM" id="SSF48403">
    <property type="entry name" value="Ankyrin repeat"/>
    <property type="match status" value="1"/>
</dbReference>
<reference evidence="6" key="1">
    <citation type="submission" date="2017-07" db="EMBL/GenBank/DDBJ databases">
        <title>Leptospira spp. isolated from tropical soils.</title>
        <authorList>
            <person name="Thibeaux R."/>
            <person name="Iraola G."/>
            <person name="Ferres I."/>
            <person name="Bierque E."/>
            <person name="Girault D."/>
            <person name="Soupe-Gilbert M.-E."/>
            <person name="Picardeau M."/>
            <person name="Goarant C."/>
        </authorList>
    </citation>
    <scope>NUCLEOTIDE SEQUENCE [LARGE SCALE GENOMIC DNA]</scope>
    <source>
        <strain evidence="6">ATI7-C-A5</strain>
    </source>
</reference>
<evidence type="ECO:0000256" key="5">
    <source>
        <dbReference type="SAM" id="SignalP"/>
    </source>
</evidence>
<keyword evidence="4" id="KW-1133">Transmembrane helix</keyword>
<dbReference type="EMBL" id="NPEF01000064">
    <property type="protein sequence ID" value="PJZ93408.1"/>
    <property type="molecule type" value="Genomic_DNA"/>
</dbReference>
<dbReference type="Pfam" id="PF12796">
    <property type="entry name" value="Ank_2"/>
    <property type="match status" value="1"/>
</dbReference>
<feature type="transmembrane region" description="Helical" evidence="4">
    <location>
        <begin position="210"/>
        <end position="230"/>
    </location>
</feature>
<protein>
    <submittedName>
        <fullName evidence="6">Uncharacterized protein</fullName>
    </submittedName>
</protein>
<feature type="chain" id="PRO_5014955334" evidence="5">
    <location>
        <begin position="30"/>
        <end position="288"/>
    </location>
</feature>
<keyword evidence="4" id="KW-0472">Membrane</keyword>
<accession>A0A2N0BA87</accession>
<dbReference type="InterPro" id="IPR002110">
    <property type="entry name" value="Ankyrin_rpt"/>
</dbReference>
<gene>
    <name evidence="6" type="ORF">CH379_08030</name>
</gene>
<dbReference type="PANTHER" id="PTHR24174">
    <property type="entry name" value="ANKYRIN REPEAT AND STERILE ALPHA MOTIF DOMAIN-CONTAINING PROTEIN 1"/>
    <property type="match status" value="1"/>
</dbReference>
<name>A0A2N0BA87_9LEPT</name>
<dbReference type="AlphaFoldDB" id="A0A2N0BA87"/>
<proteinExistence type="predicted"/>
<evidence type="ECO:0000256" key="2">
    <source>
        <dbReference type="ARBA" id="ARBA00023043"/>
    </source>
</evidence>
<dbReference type="SMART" id="SM00248">
    <property type="entry name" value="ANK"/>
    <property type="match status" value="3"/>
</dbReference>
<feature type="transmembrane region" description="Helical" evidence="4">
    <location>
        <begin position="167"/>
        <end position="189"/>
    </location>
</feature>
<dbReference type="InterPro" id="IPR033635">
    <property type="entry name" value="ANKS1/Caskin"/>
</dbReference>
<feature type="repeat" description="ANK" evidence="3">
    <location>
        <begin position="130"/>
        <end position="162"/>
    </location>
</feature>
<keyword evidence="1" id="KW-0677">Repeat</keyword>
<feature type="repeat" description="ANK" evidence="3">
    <location>
        <begin position="97"/>
        <end position="129"/>
    </location>
</feature>
<dbReference type="PROSITE" id="PS50088">
    <property type="entry name" value="ANK_REPEAT"/>
    <property type="match status" value="3"/>
</dbReference>
<keyword evidence="4" id="KW-0812">Transmembrane</keyword>
<feature type="signal peptide" evidence="5">
    <location>
        <begin position="1"/>
        <end position="29"/>
    </location>
</feature>
<evidence type="ECO:0000313" key="6">
    <source>
        <dbReference type="EMBL" id="PJZ93408.1"/>
    </source>
</evidence>
<feature type="transmembrane region" description="Helical" evidence="4">
    <location>
        <begin position="250"/>
        <end position="269"/>
    </location>
</feature>
<organism evidence="6">
    <name type="scientific">Leptospira ellisii</name>
    <dbReference type="NCBI Taxonomy" id="2023197"/>
    <lineage>
        <taxon>Bacteria</taxon>
        <taxon>Pseudomonadati</taxon>
        <taxon>Spirochaetota</taxon>
        <taxon>Spirochaetia</taxon>
        <taxon>Leptospirales</taxon>
        <taxon>Leptospiraceae</taxon>
        <taxon>Leptospira</taxon>
    </lineage>
</organism>
<dbReference type="Gene3D" id="1.25.40.20">
    <property type="entry name" value="Ankyrin repeat-containing domain"/>
    <property type="match status" value="1"/>
</dbReference>
<dbReference type="PANTHER" id="PTHR24174:SF16">
    <property type="entry name" value="CASKIN-2"/>
    <property type="match status" value="1"/>
</dbReference>
<feature type="repeat" description="ANK" evidence="3">
    <location>
        <begin position="64"/>
        <end position="96"/>
    </location>
</feature>
<evidence type="ECO:0000256" key="1">
    <source>
        <dbReference type="ARBA" id="ARBA00022737"/>
    </source>
</evidence>
<sequence>MFKFRRNSMKRIFLTVLLSVGFGANSLFADAKYELFEEIRNANLKKAEAILAEDPYLLEQPDNRGRSAVFYAIESGKPEVLKFVLERKTSVDEADNSGDYPIHAAAKIPDHKMMELVLTKDSNLDYLNRNGENALDLATDYGNVQVAALLLARGVKPAKAKSGPFTIALYVSYLIISILMTVWVARTLFNNGRIFLVQMFGGEEKLADSINHLLIVGFYLINIGYISLSLTSSRKPLDLAECIEILTTKVGIVLLILGAMHFFNLYLFAKFRKRISNTFGENHAEAGV</sequence>
<evidence type="ECO:0000256" key="4">
    <source>
        <dbReference type="SAM" id="Phobius"/>
    </source>
</evidence>